<dbReference type="Proteomes" id="UP000298327">
    <property type="component" value="Unassembled WGS sequence"/>
</dbReference>
<name>A0A4Y9YFX7_9AGAM</name>
<accession>A0A4Y9YFX7</accession>
<proteinExistence type="predicted"/>
<keyword evidence="2" id="KW-1185">Reference proteome</keyword>
<gene>
    <name evidence="1" type="ORF">EVG20_g7652</name>
</gene>
<dbReference type="EMBL" id="SEOQ01000597">
    <property type="protein sequence ID" value="TFY59809.1"/>
    <property type="molecule type" value="Genomic_DNA"/>
</dbReference>
<dbReference type="OrthoDB" id="3275784at2759"/>
<protein>
    <submittedName>
        <fullName evidence="1">Uncharacterized protein</fullName>
    </submittedName>
</protein>
<comment type="caution">
    <text evidence="1">The sequence shown here is derived from an EMBL/GenBank/DDBJ whole genome shotgun (WGS) entry which is preliminary data.</text>
</comment>
<dbReference type="AlphaFoldDB" id="A0A4Y9YFX7"/>
<reference evidence="1 2" key="1">
    <citation type="submission" date="2019-02" db="EMBL/GenBank/DDBJ databases">
        <title>Genome sequencing of the rare red list fungi Dentipellis fragilis.</title>
        <authorList>
            <person name="Buettner E."/>
            <person name="Kellner H."/>
        </authorList>
    </citation>
    <scope>NUCLEOTIDE SEQUENCE [LARGE SCALE GENOMIC DNA]</scope>
    <source>
        <strain evidence="1 2">DSM 105465</strain>
    </source>
</reference>
<sequence length="243" mass="27403">MAYLATQYPGESEKKLREHERDWFLQWYQVHSLSLQKAAVAEVLNSIHRIPDFPDLTGWAFGIEVRPCIVSGNDIDPSTAFCVRAARFTRATDAQHEWTKDIGLAGEKASWMTQWPLWAAQNDATDRLIAAIPMATMYHDMMKMDSAPMFTPSREAQLVLGLRLLDPVDHLKRWMPTLRAMILRGHMLGPPGARGDEDVGLRVGRAKKFGDKWAWQPLPDEEARQAGYIEYPGVVGSITQVSG</sequence>
<dbReference type="STRING" id="205917.A0A4Y9YFX7"/>
<organism evidence="1 2">
    <name type="scientific">Dentipellis fragilis</name>
    <dbReference type="NCBI Taxonomy" id="205917"/>
    <lineage>
        <taxon>Eukaryota</taxon>
        <taxon>Fungi</taxon>
        <taxon>Dikarya</taxon>
        <taxon>Basidiomycota</taxon>
        <taxon>Agaricomycotina</taxon>
        <taxon>Agaricomycetes</taxon>
        <taxon>Russulales</taxon>
        <taxon>Hericiaceae</taxon>
        <taxon>Dentipellis</taxon>
    </lineage>
</organism>
<evidence type="ECO:0000313" key="1">
    <source>
        <dbReference type="EMBL" id="TFY59809.1"/>
    </source>
</evidence>
<evidence type="ECO:0000313" key="2">
    <source>
        <dbReference type="Proteomes" id="UP000298327"/>
    </source>
</evidence>